<evidence type="ECO:0000256" key="3">
    <source>
        <dbReference type="ARBA" id="ARBA00022989"/>
    </source>
</evidence>
<keyword evidence="4 5" id="KW-0472">Membrane</keyword>
<protein>
    <submittedName>
        <fullName evidence="8">Peptide/nickel transport system permease protein</fullName>
    </submittedName>
</protein>
<evidence type="ECO:0000259" key="7">
    <source>
        <dbReference type="PROSITE" id="PS50928"/>
    </source>
</evidence>
<feature type="transmembrane region" description="Helical" evidence="5">
    <location>
        <begin position="54"/>
        <end position="76"/>
    </location>
</feature>
<gene>
    <name evidence="8" type="ORF">SAMN04488554_3216</name>
</gene>
<keyword evidence="9" id="KW-1185">Reference proteome</keyword>
<evidence type="ECO:0000313" key="9">
    <source>
        <dbReference type="Proteomes" id="UP000199220"/>
    </source>
</evidence>
<dbReference type="Proteomes" id="UP000199220">
    <property type="component" value="Unassembled WGS sequence"/>
</dbReference>
<dbReference type="Pfam" id="PF00528">
    <property type="entry name" value="BPD_transp_1"/>
    <property type="match status" value="1"/>
</dbReference>
<organism evidence="8 9">
    <name type="scientific">Ruania alba</name>
    <dbReference type="NCBI Taxonomy" id="648782"/>
    <lineage>
        <taxon>Bacteria</taxon>
        <taxon>Bacillati</taxon>
        <taxon>Actinomycetota</taxon>
        <taxon>Actinomycetes</taxon>
        <taxon>Micrococcales</taxon>
        <taxon>Ruaniaceae</taxon>
        <taxon>Ruania</taxon>
    </lineage>
</organism>
<comment type="subcellular location">
    <subcellularLocation>
        <location evidence="5">Cell membrane</location>
        <topology evidence="5">Multi-pass membrane protein</topology>
    </subcellularLocation>
    <subcellularLocation>
        <location evidence="1">Membrane</location>
        <topology evidence="1">Multi-pass membrane protein</topology>
    </subcellularLocation>
</comment>
<proteinExistence type="inferred from homology"/>
<reference evidence="9" key="1">
    <citation type="submission" date="2016-10" db="EMBL/GenBank/DDBJ databases">
        <authorList>
            <person name="Varghese N."/>
            <person name="Submissions S."/>
        </authorList>
    </citation>
    <scope>NUCLEOTIDE SEQUENCE [LARGE SCALE GENOMIC DNA]</scope>
    <source>
        <strain evidence="9">DSM 21368</strain>
    </source>
</reference>
<feature type="region of interest" description="Disordered" evidence="6">
    <location>
        <begin position="1"/>
        <end position="35"/>
    </location>
</feature>
<dbReference type="CDD" id="cd06261">
    <property type="entry name" value="TM_PBP2"/>
    <property type="match status" value="1"/>
</dbReference>
<dbReference type="GO" id="GO:0055085">
    <property type="term" value="P:transmembrane transport"/>
    <property type="evidence" value="ECO:0007669"/>
    <property type="project" value="InterPro"/>
</dbReference>
<feature type="transmembrane region" description="Helical" evidence="5">
    <location>
        <begin position="192"/>
        <end position="217"/>
    </location>
</feature>
<sequence length="397" mass="42785">MNAQVSMQTPGIDSQGEPGGVPTDTGTRRGRKGAGAAKASQWRLIARRFRKHRLAMIGLIMTLFLYVVAAFAAFIAPYGSGDLNAEFTYAPPTPLQVVDTSGDGWDWGLYYHGYSVEQDPETLALAFTVDESVKVPVELFAEGPEYRFWGLFTTNVHLIGPADPDTAHPMYLWGADRLGHDLFSRVVLGTQISMSVGLVGVSLAFVLGITLGGLSGYFGGRVDTLIQRIIETFMAIPTLPLWLGLAAAVPRDWGPVQQYLAITVVLSLVGWTGLAREVRGRFLSLREEDFVTAAKLDGAGKPTIIFSHMLPSFTSHLIATLTLSIPAMILAETALSFLGIGLQPPTVSWGVLLQEAQNLRAIATAPWLMLPGAAVVVAVLSLNFLGDGLRDSADPYR</sequence>
<dbReference type="GO" id="GO:0005886">
    <property type="term" value="C:plasma membrane"/>
    <property type="evidence" value="ECO:0007669"/>
    <property type="project" value="UniProtKB-SubCell"/>
</dbReference>
<dbReference type="STRING" id="648782.SAMN04488554_3216"/>
<evidence type="ECO:0000256" key="4">
    <source>
        <dbReference type="ARBA" id="ARBA00023136"/>
    </source>
</evidence>
<evidence type="ECO:0000256" key="5">
    <source>
        <dbReference type="RuleBase" id="RU363032"/>
    </source>
</evidence>
<dbReference type="InterPro" id="IPR035906">
    <property type="entry name" value="MetI-like_sf"/>
</dbReference>
<feature type="domain" description="ABC transmembrane type-1" evidence="7">
    <location>
        <begin position="190"/>
        <end position="386"/>
    </location>
</feature>
<dbReference type="InterPro" id="IPR000515">
    <property type="entry name" value="MetI-like"/>
</dbReference>
<dbReference type="PANTHER" id="PTHR43839:SF3">
    <property type="entry name" value="OLIGOPEPTIDE ABC TRANSPORTER, PERMEASE PROTEIN"/>
    <property type="match status" value="1"/>
</dbReference>
<feature type="compositionally biased region" description="Polar residues" evidence="6">
    <location>
        <begin position="1"/>
        <end position="12"/>
    </location>
</feature>
<evidence type="ECO:0000256" key="2">
    <source>
        <dbReference type="ARBA" id="ARBA00022692"/>
    </source>
</evidence>
<evidence type="ECO:0000256" key="1">
    <source>
        <dbReference type="ARBA" id="ARBA00004141"/>
    </source>
</evidence>
<accession>A0A1H5MA15</accession>
<dbReference type="PROSITE" id="PS50928">
    <property type="entry name" value="ABC_TM1"/>
    <property type="match status" value="1"/>
</dbReference>
<evidence type="ECO:0000313" key="8">
    <source>
        <dbReference type="EMBL" id="SEE85637.1"/>
    </source>
</evidence>
<dbReference type="Gene3D" id="1.10.3720.10">
    <property type="entry name" value="MetI-like"/>
    <property type="match status" value="1"/>
</dbReference>
<dbReference type="Pfam" id="PF12911">
    <property type="entry name" value="OppC_N"/>
    <property type="match status" value="1"/>
</dbReference>
<name>A0A1H5MA15_9MICO</name>
<dbReference type="RefSeq" id="WP_217632477.1">
    <property type="nucleotide sequence ID" value="NZ_FNTX01000002.1"/>
</dbReference>
<feature type="transmembrane region" description="Helical" evidence="5">
    <location>
        <begin position="317"/>
        <end position="342"/>
    </location>
</feature>
<dbReference type="EMBL" id="FNTX01000002">
    <property type="protein sequence ID" value="SEE85637.1"/>
    <property type="molecule type" value="Genomic_DNA"/>
</dbReference>
<keyword evidence="3 5" id="KW-1133">Transmembrane helix</keyword>
<comment type="similarity">
    <text evidence="5">Belongs to the binding-protein-dependent transport system permease family.</text>
</comment>
<dbReference type="SUPFAM" id="SSF161098">
    <property type="entry name" value="MetI-like"/>
    <property type="match status" value="1"/>
</dbReference>
<feature type="transmembrane region" description="Helical" evidence="5">
    <location>
        <begin position="229"/>
        <end position="250"/>
    </location>
</feature>
<keyword evidence="2 5" id="KW-0812">Transmembrane</keyword>
<dbReference type="AlphaFoldDB" id="A0A1H5MA15"/>
<feature type="transmembrane region" description="Helical" evidence="5">
    <location>
        <begin position="256"/>
        <end position="274"/>
    </location>
</feature>
<dbReference type="InterPro" id="IPR025966">
    <property type="entry name" value="OppC_N"/>
</dbReference>
<keyword evidence="5" id="KW-0813">Transport</keyword>
<dbReference type="PANTHER" id="PTHR43839">
    <property type="entry name" value="OPPC IN A BINDING PROTEIN-DEPENDENT TRANSPORT SYSTEM"/>
    <property type="match status" value="1"/>
</dbReference>
<evidence type="ECO:0000256" key="6">
    <source>
        <dbReference type="SAM" id="MobiDB-lite"/>
    </source>
</evidence>
<feature type="transmembrane region" description="Helical" evidence="5">
    <location>
        <begin position="362"/>
        <end position="385"/>
    </location>
</feature>